<evidence type="ECO:0000313" key="3">
    <source>
        <dbReference type="Proteomes" id="UP000177043"/>
    </source>
</evidence>
<protein>
    <recommendedName>
        <fullName evidence="4">DUF2238 domain-containing protein</fullName>
    </recommendedName>
</protein>
<accession>A0A1G2QFW7</accession>
<sequence length="197" mass="22264">MTKEIIYKYKWPLLFSTLYFLAFCLYFISIRDFEFLWYIVMMIFFFGLVLGTIKYTKLTNTTIWGLSIWGLLHMAGGSLPVGDSVLYAWKIFPLLDRGGEFYILKFDQVVHAFGFAVATLVMFEIISPRWRGSKGLLSFVIFLSGMGLGALNEIVEFAAVLVFPATGVGGYFNTGLDLVFNAVGATLMALGLYLWKK</sequence>
<proteinExistence type="predicted"/>
<dbReference type="Proteomes" id="UP000177043">
    <property type="component" value="Unassembled WGS sequence"/>
</dbReference>
<name>A0A1G2QFW7_9BACT</name>
<feature type="transmembrane region" description="Helical" evidence="1">
    <location>
        <begin position="35"/>
        <end position="56"/>
    </location>
</feature>
<evidence type="ECO:0000256" key="1">
    <source>
        <dbReference type="SAM" id="Phobius"/>
    </source>
</evidence>
<feature type="transmembrane region" description="Helical" evidence="1">
    <location>
        <begin position="178"/>
        <end position="195"/>
    </location>
</feature>
<feature type="transmembrane region" description="Helical" evidence="1">
    <location>
        <begin position="109"/>
        <end position="127"/>
    </location>
</feature>
<reference evidence="2 3" key="1">
    <citation type="journal article" date="2016" name="Nat. Commun.">
        <title>Thousands of microbial genomes shed light on interconnected biogeochemical processes in an aquifer system.</title>
        <authorList>
            <person name="Anantharaman K."/>
            <person name="Brown C.T."/>
            <person name="Hug L.A."/>
            <person name="Sharon I."/>
            <person name="Castelle C.J."/>
            <person name="Probst A.J."/>
            <person name="Thomas B.C."/>
            <person name="Singh A."/>
            <person name="Wilkins M.J."/>
            <person name="Karaoz U."/>
            <person name="Brodie E.L."/>
            <person name="Williams K.H."/>
            <person name="Hubbard S.S."/>
            <person name="Banfield J.F."/>
        </authorList>
    </citation>
    <scope>NUCLEOTIDE SEQUENCE [LARGE SCALE GENOMIC DNA]</scope>
</reference>
<dbReference type="STRING" id="1802438.A2571_01065"/>
<evidence type="ECO:0008006" key="4">
    <source>
        <dbReference type="Google" id="ProtNLM"/>
    </source>
</evidence>
<dbReference type="EMBL" id="MHTJ01000002">
    <property type="protein sequence ID" value="OHA58949.1"/>
    <property type="molecule type" value="Genomic_DNA"/>
</dbReference>
<keyword evidence="1" id="KW-0472">Membrane</keyword>
<gene>
    <name evidence="2" type="ORF">A2571_01065</name>
</gene>
<dbReference type="AlphaFoldDB" id="A0A1G2QFW7"/>
<evidence type="ECO:0000313" key="2">
    <source>
        <dbReference type="EMBL" id="OHA58949.1"/>
    </source>
</evidence>
<keyword evidence="1" id="KW-0812">Transmembrane</keyword>
<organism evidence="2 3">
    <name type="scientific">Candidatus Vogelbacteria bacterium RIFOXYD1_FULL_44_32</name>
    <dbReference type="NCBI Taxonomy" id="1802438"/>
    <lineage>
        <taxon>Bacteria</taxon>
        <taxon>Candidatus Vogeliibacteriota</taxon>
    </lineage>
</organism>
<comment type="caution">
    <text evidence="2">The sequence shown here is derived from an EMBL/GenBank/DDBJ whole genome shotgun (WGS) entry which is preliminary data.</text>
</comment>
<feature type="transmembrane region" description="Helical" evidence="1">
    <location>
        <begin position="12"/>
        <end position="29"/>
    </location>
</feature>
<dbReference type="Pfam" id="PF09997">
    <property type="entry name" value="DUF2238"/>
    <property type="match status" value="1"/>
</dbReference>
<keyword evidence="1" id="KW-1133">Transmembrane helix</keyword>
<dbReference type="InterPro" id="IPR014509">
    <property type="entry name" value="YjdF-like"/>
</dbReference>
<feature type="transmembrane region" description="Helical" evidence="1">
    <location>
        <begin position="139"/>
        <end position="166"/>
    </location>
</feature>
<feature type="transmembrane region" description="Helical" evidence="1">
    <location>
        <begin position="68"/>
        <end position="89"/>
    </location>
</feature>